<name>D5BTW6_PUNMI</name>
<gene>
    <name evidence="2" type="ordered locus">SAR116_1470</name>
</gene>
<dbReference type="eggNOG" id="ENOG5032SHN">
    <property type="taxonomic scope" value="Bacteria"/>
</dbReference>
<dbReference type="AlphaFoldDB" id="D5BTW6"/>
<keyword evidence="3" id="KW-1185">Reference proteome</keyword>
<dbReference type="InterPro" id="IPR032710">
    <property type="entry name" value="NTF2-like_dom_sf"/>
</dbReference>
<evidence type="ECO:0000313" key="2">
    <source>
        <dbReference type="EMBL" id="ADE39713.1"/>
    </source>
</evidence>
<accession>D5BTW6</accession>
<feature type="domain" description="DUF4440" evidence="1">
    <location>
        <begin position="3"/>
        <end position="72"/>
    </location>
</feature>
<dbReference type="HOGENOM" id="CLU_174005_0_0_5"/>
<organism evidence="2 3">
    <name type="scientific">Puniceispirillum marinum (strain IMCC1322)</name>
    <dbReference type="NCBI Taxonomy" id="488538"/>
    <lineage>
        <taxon>Bacteria</taxon>
        <taxon>Pseudomonadati</taxon>
        <taxon>Pseudomonadota</taxon>
        <taxon>Alphaproteobacteria</taxon>
        <taxon>Candidatus Puniceispirillales</taxon>
        <taxon>Candidatus Puniceispirillaceae</taxon>
        <taxon>Candidatus Puniceispirillum</taxon>
    </lineage>
</organism>
<protein>
    <recommendedName>
        <fullName evidence="1">DUF4440 domain-containing protein</fullName>
    </recommendedName>
</protein>
<evidence type="ECO:0000313" key="3">
    <source>
        <dbReference type="Proteomes" id="UP000007460"/>
    </source>
</evidence>
<dbReference type="RefSeq" id="WP_013046340.1">
    <property type="nucleotide sequence ID" value="NC_014010.1"/>
</dbReference>
<reference evidence="2 3" key="1">
    <citation type="journal article" date="2010" name="J. Bacteriol.">
        <title>Complete genome sequence of "Candidatus Puniceispirillum marinum" IMCC1322, a representative of the SAR116 clade in the Alphaproteobacteria.</title>
        <authorList>
            <person name="Oh H.M."/>
            <person name="Kwon K.K."/>
            <person name="Kang I."/>
            <person name="Kang S.G."/>
            <person name="Lee J.H."/>
            <person name="Kim S.J."/>
            <person name="Cho J.C."/>
        </authorList>
    </citation>
    <scope>NUCLEOTIDE SEQUENCE [LARGE SCALE GENOMIC DNA]</scope>
    <source>
        <strain evidence="2 3">IMCC1322</strain>
    </source>
</reference>
<evidence type="ECO:0000259" key="1">
    <source>
        <dbReference type="Pfam" id="PF14534"/>
    </source>
</evidence>
<dbReference type="Proteomes" id="UP000007460">
    <property type="component" value="Chromosome"/>
</dbReference>
<dbReference type="OrthoDB" id="7856070at2"/>
<dbReference type="InterPro" id="IPR027843">
    <property type="entry name" value="DUF4440"/>
</dbReference>
<dbReference type="EMBL" id="CP001751">
    <property type="protein sequence ID" value="ADE39713.1"/>
    <property type="molecule type" value="Genomic_DNA"/>
</dbReference>
<proteinExistence type="predicted"/>
<sequence length="109" mass="12536">MGLYDKLNQTMDNRDVDAYTHLLHDDFTVVFHKSGNSFPKDEWCSMVKEMMANEKFVQESSRLVYENDDIIVSHSFMSYPDDSREAVMLVAMLKDGKVIRMETGATSLS</sequence>
<dbReference type="SUPFAM" id="SSF54427">
    <property type="entry name" value="NTF2-like"/>
    <property type="match status" value="1"/>
</dbReference>
<dbReference type="KEGG" id="apb:SAR116_1470"/>
<dbReference type="Pfam" id="PF14534">
    <property type="entry name" value="DUF4440"/>
    <property type="match status" value="1"/>
</dbReference>
<dbReference type="Gene3D" id="3.10.450.50">
    <property type="match status" value="1"/>
</dbReference>